<proteinExistence type="predicted"/>
<dbReference type="EMBL" id="BPLR01020471">
    <property type="protein sequence ID" value="GIX79127.1"/>
    <property type="molecule type" value="Genomic_DNA"/>
</dbReference>
<name>A0AAV4N328_CAEEX</name>
<reference evidence="1 2" key="1">
    <citation type="submission" date="2021-06" db="EMBL/GenBank/DDBJ databases">
        <title>Caerostris extrusa draft genome.</title>
        <authorList>
            <person name="Kono N."/>
            <person name="Arakawa K."/>
        </authorList>
    </citation>
    <scope>NUCLEOTIDE SEQUENCE [LARGE SCALE GENOMIC DNA]</scope>
</reference>
<accession>A0AAV4N328</accession>
<dbReference type="Proteomes" id="UP001054945">
    <property type="component" value="Unassembled WGS sequence"/>
</dbReference>
<evidence type="ECO:0000313" key="1">
    <source>
        <dbReference type="EMBL" id="GIX79127.1"/>
    </source>
</evidence>
<evidence type="ECO:0000313" key="2">
    <source>
        <dbReference type="Proteomes" id="UP001054945"/>
    </source>
</evidence>
<organism evidence="1 2">
    <name type="scientific">Caerostris extrusa</name>
    <name type="common">Bark spider</name>
    <name type="synonym">Caerostris bankana</name>
    <dbReference type="NCBI Taxonomy" id="172846"/>
    <lineage>
        <taxon>Eukaryota</taxon>
        <taxon>Metazoa</taxon>
        <taxon>Ecdysozoa</taxon>
        <taxon>Arthropoda</taxon>
        <taxon>Chelicerata</taxon>
        <taxon>Arachnida</taxon>
        <taxon>Araneae</taxon>
        <taxon>Araneomorphae</taxon>
        <taxon>Entelegynae</taxon>
        <taxon>Araneoidea</taxon>
        <taxon>Araneidae</taxon>
        <taxon>Caerostris</taxon>
    </lineage>
</organism>
<sequence>MTRGRNFWPGMADAEMARRRNCWAGIAGAGMARSRKGQGKTDSSRNCWAGIAGAGMARTYHEFPPDLFTHKQRAEEL</sequence>
<protein>
    <submittedName>
        <fullName evidence="1">Uncharacterized protein</fullName>
    </submittedName>
</protein>
<dbReference type="AlphaFoldDB" id="A0AAV4N328"/>
<keyword evidence="2" id="KW-1185">Reference proteome</keyword>
<comment type="caution">
    <text evidence="1">The sequence shown here is derived from an EMBL/GenBank/DDBJ whole genome shotgun (WGS) entry which is preliminary data.</text>
</comment>
<gene>
    <name evidence="1" type="ORF">CEXT_582811</name>
</gene>